<dbReference type="Proteomes" id="UP000777935">
    <property type="component" value="Unassembled WGS sequence"/>
</dbReference>
<dbReference type="EMBL" id="JABUFE010000011">
    <property type="protein sequence ID" value="NSX56243.1"/>
    <property type="molecule type" value="Genomic_DNA"/>
</dbReference>
<sequence>MNKPWVFVIGLGTGTLMGVVGHMAWTFADGLGDALVAAGNTAAGVTYMQITIDEQQVMIDNMKSESDLLRTLAVHGLQGAERDQLLEAARQIPNISVFGTTGPDVHVQHENSGTANLIFENNRLVWITNHCERNAATSVTCRPTGAN</sequence>
<accession>A0ABX2J0G4</accession>
<dbReference type="RefSeq" id="WP_174139394.1">
    <property type="nucleotide sequence ID" value="NZ_JABUFE010000011.1"/>
</dbReference>
<organism evidence="1 2">
    <name type="scientific">Parasulfitobacter algicola</name>
    <dbReference type="NCBI Taxonomy" id="2614809"/>
    <lineage>
        <taxon>Bacteria</taxon>
        <taxon>Pseudomonadati</taxon>
        <taxon>Pseudomonadota</taxon>
        <taxon>Alphaproteobacteria</taxon>
        <taxon>Rhodobacterales</taxon>
        <taxon>Roseobacteraceae</taxon>
        <taxon>Parasulfitobacter</taxon>
    </lineage>
</organism>
<evidence type="ECO:0000313" key="1">
    <source>
        <dbReference type="EMBL" id="NSX56243.1"/>
    </source>
</evidence>
<comment type="caution">
    <text evidence="1">The sequence shown here is derived from an EMBL/GenBank/DDBJ whole genome shotgun (WGS) entry which is preliminary data.</text>
</comment>
<name>A0ABX2J0G4_9RHOB</name>
<reference evidence="1 2" key="1">
    <citation type="submission" date="2020-06" db="EMBL/GenBank/DDBJ databases">
        <title>Sulfitobacter algicola sp. nov., isolated from green algae.</title>
        <authorList>
            <person name="Wang C."/>
        </authorList>
    </citation>
    <scope>NUCLEOTIDE SEQUENCE [LARGE SCALE GENOMIC DNA]</scope>
    <source>
        <strain evidence="1 2">1151</strain>
    </source>
</reference>
<protein>
    <submittedName>
        <fullName evidence="1">Uncharacterized protein</fullName>
    </submittedName>
</protein>
<proteinExistence type="predicted"/>
<evidence type="ECO:0000313" key="2">
    <source>
        <dbReference type="Proteomes" id="UP000777935"/>
    </source>
</evidence>
<gene>
    <name evidence="1" type="ORF">HRQ87_15720</name>
</gene>
<keyword evidence="2" id="KW-1185">Reference proteome</keyword>